<dbReference type="Pfam" id="PF01619">
    <property type="entry name" value="Pro_dh"/>
    <property type="match status" value="1"/>
</dbReference>
<dbReference type="STRING" id="688867.SAMN05660236_5693"/>
<keyword evidence="4" id="KW-1185">Reference proteome</keyword>
<evidence type="ECO:0000256" key="1">
    <source>
        <dbReference type="ARBA" id="ARBA00023002"/>
    </source>
</evidence>
<dbReference type="OrthoDB" id="1401444at2"/>
<proteinExistence type="predicted"/>
<evidence type="ECO:0000313" key="4">
    <source>
        <dbReference type="Proteomes" id="UP000190961"/>
    </source>
</evidence>
<dbReference type="GO" id="GO:0010133">
    <property type="term" value="P:L-proline catabolic process to L-glutamate"/>
    <property type="evidence" value="ECO:0007669"/>
    <property type="project" value="TreeGrafter"/>
</dbReference>
<gene>
    <name evidence="3" type="ORF">SAMN05660236_5693</name>
</gene>
<accession>A0A1T5MKQ0</accession>
<dbReference type="InterPro" id="IPR029041">
    <property type="entry name" value="FAD-linked_oxidoreductase-like"/>
</dbReference>
<name>A0A1T5MKQ0_9BACT</name>
<dbReference type="Gene3D" id="3.20.20.220">
    <property type="match status" value="1"/>
</dbReference>
<dbReference type="Proteomes" id="UP000190961">
    <property type="component" value="Unassembled WGS sequence"/>
</dbReference>
<keyword evidence="1" id="KW-0560">Oxidoreductase</keyword>
<dbReference type="SUPFAM" id="SSF51730">
    <property type="entry name" value="FAD-linked oxidoreductase"/>
    <property type="match status" value="1"/>
</dbReference>
<dbReference type="PANTHER" id="PTHR13914">
    <property type="entry name" value="PROLINE OXIDASE"/>
    <property type="match status" value="1"/>
</dbReference>
<dbReference type="GO" id="GO:0071949">
    <property type="term" value="F:FAD binding"/>
    <property type="evidence" value="ECO:0007669"/>
    <property type="project" value="TreeGrafter"/>
</dbReference>
<dbReference type="RefSeq" id="WP_079690184.1">
    <property type="nucleotide sequence ID" value="NZ_FUZU01000005.1"/>
</dbReference>
<dbReference type="InterPro" id="IPR002872">
    <property type="entry name" value="Proline_DH_dom"/>
</dbReference>
<reference evidence="3 4" key="1">
    <citation type="submission" date="2017-02" db="EMBL/GenBank/DDBJ databases">
        <authorList>
            <person name="Peterson S.W."/>
        </authorList>
    </citation>
    <scope>NUCLEOTIDE SEQUENCE [LARGE SCALE GENOMIC DNA]</scope>
    <source>
        <strain evidence="3 4">DSM 25262</strain>
    </source>
</reference>
<feature type="domain" description="Proline dehydrogenase" evidence="2">
    <location>
        <begin position="80"/>
        <end position="378"/>
    </location>
</feature>
<protein>
    <submittedName>
        <fullName evidence="3">L-proline dehydrogenase</fullName>
    </submittedName>
</protein>
<organism evidence="3 4">
    <name type="scientific">Ohtaekwangia koreensis</name>
    <dbReference type="NCBI Taxonomy" id="688867"/>
    <lineage>
        <taxon>Bacteria</taxon>
        <taxon>Pseudomonadati</taxon>
        <taxon>Bacteroidota</taxon>
        <taxon>Cytophagia</taxon>
        <taxon>Cytophagales</taxon>
        <taxon>Fulvivirgaceae</taxon>
        <taxon>Ohtaekwangia</taxon>
    </lineage>
</organism>
<evidence type="ECO:0000313" key="3">
    <source>
        <dbReference type="EMBL" id="SKC88787.1"/>
    </source>
</evidence>
<dbReference type="EMBL" id="FUZU01000005">
    <property type="protein sequence ID" value="SKC88787.1"/>
    <property type="molecule type" value="Genomic_DNA"/>
</dbReference>
<dbReference type="PANTHER" id="PTHR13914:SF0">
    <property type="entry name" value="PROLINE DEHYDROGENASE 1, MITOCHONDRIAL"/>
    <property type="match status" value="1"/>
</dbReference>
<dbReference type="AlphaFoldDB" id="A0A1T5MKQ0"/>
<dbReference type="GO" id="GO:0004657">
    <property type="term" value="F:proline dehydrogenase activity"/>
    <property type="evidence" value="ECO:0007669"/>
    <property type="project" value="InterPro"/>
</dbReference>
<sequence>MEEEPRISFEDTSVAFSYKSDAALRKANFIFSMVNHPWISAAAIGSVKFALKLHLPVEGIIRKTAFDHFCGGISIDNCDDEIAQLSKYGVGTILDYSVEGEKSEKGFDQVTEEIIRTIDKAKGDPAGIPFSVFKVTGLGDSDLFEKIQREDVLTIEEQRAFERVRQRVDKICARAHANKIPVLIDAEETWIQEPIDTLAYEMMAKYNKEKAIVFNTYQLYRIASLQNLKNSFEEAARKNYYIGAKLVRGAYMEKERARAEAMGYPDPIQPDKAASDKAFNEALEFCVENISRIAFMCGSHNEESNLYLTTLMHKYGLKNTDDRIWFAQLYGMSDNISFNLAKAGYKVAKYVPYGPVRSVMPYLFRRAQENTSVAGQSSRELILIRKELERRKRSRK</sequence>
<evidence type="ECO:0000259" key="2">
    <source>
        <dbReference type="Pfam" id="PF01619"/>
    </source>
</evidence>
<dbReference type="InterPro" id="IPR015659">
    <property type="entry name" value="Proline_oxidase"/>
</dbReference>